<proteinExistence type="predicted"/>
<organism evidence="1">
    <name type="scientific">marine sediment metagenome</name>
    <dbReference type="NCBI Taxonomy" id="412755"/>
    <lineage>
        <taxon>unclassified sequences</taxon>
        <taxon>metagenomes</taxon>
        <taxon>ecological metagenomes</taxon>
    </lineage>
</organism>
<protein>
    <submittedName>
        <fullName evidence="1">Uncharacterized protein</fullName>
    </submittedName>
</protein>
<sequence>NPGEVAAFDGTSFVEWDDSDPNTPHPDGLRGNNNNIIQVGLYQHPGTPYSAGTRYYCSTSSNGQISTSPNDYFAAHAITSSELLVNIIGTANWSDSRAAFDVEHVSSSGVHSLGSSRTFVGSGAPGIAISNSLSSSTGMTYFRTDTGQVFHCTDGSANTWVETSLFTGPLEITNTLEVGGNLILPTGTAIATQNGRIGGPQPIGRLLDAATVLTGGLLFRPFAYLAPYLASTVTADLKLIGLDEVDGAIIVAPGTSVSLQATAAAGSTPLVRYGVMWAEAPI</sequence>
<dbReference type="AlphaFoldDB" id="A0A0F8YJ46"/>
<reference evidence="1" key="1">
    <citation type="journal article" date="2015" name="Nature">
        <title>Complex archaea that bridge the gap between prokaryotes and eukaryotes.</title>
        <authorList>
            <person name="Spang A."/>
            <person name="Saw J.H."/>
            <person name="Jorgensen S.L."/>
            <person name="Zaremba-Niedzwiedzka K."/>
            <person name="Martijn J."/>
            <person name="Lind A.E."/>
            <person name="van Eijk R."/>
            <person name="Schleper C."/>
            <person name="Guy L."/>
            <person name="Ettema T.J."/>
        </authorList>
    </citation>
    <scope>NUCLEOTIDE SEQUENCE</scope>
</reference>
<accession>A0A0F8YJ46</accession>
<dbReference type="EMBL" id="LAZR01056650">
    <property type="protein sequence ID" value="KKK73735.1"/>
    <property type="molecule type" value="Genomic_DNA"/>
</dbReference>
<feature type="non-terminal residue" evidence="1">
    <location>
        <position position="1"/>
    </location>
</feature>
<gene>
    <name evidence="1" type="ORF">LCGC14_2890860</name>
</gene>
<comment type="caution">
    <text evidence="1">The sequence shown here is derived from an EMBL/GenBank/DDBJ whole genome shotgun (WGS) entry which is preliminary data.</text>
</comment>
<evidence type="ECO:0000313" key="1">
    <source>
        <dbReference type="EMBL" id="KKK73735.1"/>
    </source>
</evidence>
<name>A0A0F8YJ46_9ZZZZ</name>